<sequence>SKGLKEDRVSQLPDPLLTQILNLLTTEEAVKTSVLSTRWRTLWLWVPNLELSFSKFPSFTAFLSFGNLFFDSVRVSCIDNLKLYIDGNDASYLKPWIDALVKRKIQRLYVRRTLGGYSHEMPLSLYVCESLVSLKLFRLTLVDVEFVSLPCLKILRLKDIVFHNEATFERLVSSCPVLEELKIDVVWNDGNVYRVHSRSLKRFCFRRSSSLRFQLIHHYSEFEQLPRFGYMSSLYVTLNASDLKLFPIFLRSCPNLKSLILERIGCSHQLSPKAKERGSISSVPECLLTSLEFVEFKAPIWGLAPEMKLVWYFLENCPTLKKLTLRLKSHLTKDDFVKQLLKIPRGSTDCEIVIL</sequence>
<protein>
    <submittedName>
        <fullName evidence="2">F-box-like domain superfamily</fullName>
    </submittedName>
</protein>
<dbReference type="Pfam" id="PF08387">
    <property type="entry name" value="FBD"/>
    <property type="match status" value="1"/>
</dbReference>
<name>A0A8T2BBQ4_ARASU</name>
<dbReference type="InterPro" id="IPR053781">
    <property type="entry name" value="F-box_AtFBL13-like"/>
</dbReference>
<dbReference type="OrthoDB" id="1110307at2759"/>
<comment type="caution">
    <text evidence="2">The sequence shown here is derived from an EMBL/GenBank/DDBJ whole genome shotgun (WGS) entry which is preliminary data.</text>
</comment>
<accession>A0A8T2BBQ4</accession>
<organism evidence="2 3">
    <name type="scientific">Arabidopsis suecica</name>
    <name type="common">Swedish thale-cress</name>
    <name type="synonym">Cardaminopsis suecica</name>
    <dbReference type="NCBI Taxonomy" id="45249"/>
    <lineage>
        <taxon>Eukaryota</taxon>
        <taxon>Viridiplantae</taxon>
        <taxon>Streptophyta</taxon>
        <taxon>Embryophyta</taxon>
        <taxon>Tracheophyta</taxon>
        <taxon>Spermatophyta</taxon>
        <taxon>Magnoliopsida</taxon>
        <taxon>eudicotyledons</taxon>
        <taxon>Gunneridae</taxon>
        <taxon>Pentapetalae</taxon>
        <taxon>rosids</taxon>
        <taxon>malvids</taxon>
        <taxon>Brassicales</taxon>
        <taxon>Brassicaceae</taxon>
        <taxon>Camelineae</taxon>
        <taxon>Arabidopsis</taxon>
    </lineage>
</organism>
<dbReference type="Proteomes" id="UP000694251">
    <property type="component" value="Chromosome 8"/>
</dbReference>
<feature type="domain" description="F-box" evidence="1">
    <location>
        <begin position="6"/>
        <end position="42"/>
    </location>
</feature>
<feature type="non-terminal residue" evidence="2">
    <location>
        <position position="1"/>
    </location>
</feature>
<proteinExistence type="predicted"/>
<dbReference type="Pfam" id="PF00646">
    <property type="entry name" value="F-box"/>
    <property type="match status" value="1"/>
</dbReference>
<dbReference type="PANTHER" id="PTHR31900">
    <property type="entry name" value="F-BOX/RNI SUPERFAMILY PROTEIN-RELATED"/>
    <property type="match status" value="1"/>
</dbReference>
<dbReference type="InterPro" id="IPR050232">
    <property type="entry name" value="FBL13/AtMIF1-like"/>
</dbReference>
<keyword evidence="3" id="KW-1185">Reference proteome</keyword>
<dbReference type="SMART" id="SM00579">
    <property type="entry name" value="FBD"/>
    <property type="match status" value="1"/>
</dbReference>
<reference evidence="2 3" key="1">
    <citation type="submission" date="2020-12" db="EMBL/GenBank/DDBJ databases">
        <title>Concerted genomic and epigenomic changes stabilize Arabidopsis allopolyploids.</title>
        <authorList>
            <person name="Chen Z."/>
        </authorList>
    </citation>
    <scope>NUCLEOTIDE SEQUENCE [LARGE SCALE GENOMIC DNA]</scope>
    <source>
        <strain evidence="2">As9502</strain>
        <tissue evidence="2">Leaf</tissue>
    </source>
</reference>
<dbReference type="InterPro" id="IPR006566">
    <property type="entry name" value="FBD"/>
</dbReference>
<dbReference type="Pfam" id="PF24758">
    <property type="entry name" value="LRR_At5g56370"/>
    <property type="match status" value="1"/>
</dbReference>
<evidence type="ECO:0000313" key="3">
    <source>
        <dbReference type="Proteomes" id="UP000694251"/>
    </source>
</evidence>
<dbReference type="AlphaFoldDB" id="A0A8T2BBQ4"/>
<dbReference type="PANTHER" id="PTHR31900:SF25">
    <property type="entry name" value="FBD DOMAIN-CONTAINING PROTEIN"/>
    <property type="match status" value="1"/>
</dbReference>
<dbReference type="InterPro" id="IPR001810">
    <property type="entry name" value="F-box_dom"/>
</dbReference>
<dbReference type="InterPro" id="IPR055411">
    <property type="entry name" value="LRR_FXL15/At3g58940/PEG3-like"/>
</dbReference>
<dbReference type="PROSITE" id="PS50181">
    <property type="entry name" value="FBOX"/>
    <property type="match status" value="1"/>
</dbReference>
<evidence type="ECO:0000259" key="1">
    <source>
        <dbReference type="PROSITE" id="PS50181"/>
    </source>
</evidence>
<gene>
    <name evidence="2" type="ORF">ISN44_As08g029860</name>
</gene>
<dbReference type="EMBL" id="JAEFBJ010000008">
    <property type="protein sequence ID" value="KAG7583479.1"/>
    <property type="molecule type" value="Genomic_DNA"/>
</dbReference>
<evidence type="ECO:0000313" key="2">
    <source>
        <dbReference type="EMBL" id="KAG7583479.1"/>
    </source>
</evidence>
<dbReference type="CDD" id="cd22160">
    <property type="entry name" value="F-box_AtFBL13-like"/>
    <property type="match status" value="1"/>
</dbReference>